<accession>A0A1Z5SA53</accession>
<feature type="compositionally biased region" description="Gly residues" evidence="1">
    <location>
        <begin position="1"/>
        <end position="11"/>
    </location>
</feature>
<evidence type="ECO:0000313" key="3">
    <source>
        <dbReference type="Proteomes" id="UP000000768"/>
    </source>
</evidence>
<name>A0A1Z5SA53_SORBI</name>
<dbReference type="EMBL" id="CM000760">
    <property type="protein sequence ID" value="OQU92803.1"/>
    <property type="molecule type" value="Genomic_DNA"/>
</dbReference>
<protein>
    <submittedName>
        <fullName evidence="2">Uncharacterized protein</fullName>
    </submittedName>
</protein>
<organism evidence="2 3">
    <name type="scientific">Sorghum bicolor</name>
    <name type="common">Sorghum</name>
    <name type="synonym">Sorghum vulgare</name>
    <dbReference type="NCBI Taxonomy" id="4558"/>
    <lineage>
        <taxon>Eukaryota</taxon>
        <taxon>Viridiplantae</taxon>
        <taxon>Streptophyta</taxon>
        <taxon>Embryophyta</taxon>
        <taxon>Tracheophyta</taxon>
        <taxon>Spermatophyta</taxon>
        <taxon>Magnoliopsida</taxon>
        <taxon>Liliopsida</taxon>
        <taxon>Poales</taxon>
        <taxon>Poaceae</taxon>
        <taxon>PACMAD clade</taxon>
        <taxon>Panicoideae</taxon>
        <taxon>Andropogonodae</taxon>
        <taxon>Andropogoneae</taxon>
        <taxon>Sorghinae</taxon>
        <taxon>Sorghum</taxon>
    </lineage>
</organism>
<evidence type="ECO:0000313" key="2">
    <source>
        <dbReference type="EMBL" id="OQU92803.1"/>
    </source>
</evidence>
<evidence type="ECO:0000256" key="1">
    <source>
        <dbReference type="SAM" id="MobiDB-lite"/>
    </source>
</evidence>
<proteinExistence type="predicted"/>
<sequence>MRFGKADGGGGHTRRKGKYPTEAQSTAGPTEEDSRQSHMSRCGLQQRCATMLERLHGRGGRPSGDVGAALAAEAVGQWTQLEEQPSRGRGPSVAFSLPLPLLTLAVNDSRGRFHARRGYLDGQFPVPLTFPVGAWSTSHGATLLLAPFPATGVCPTPFTPRRRLIL</sequence>
<dbReference type="InParanoid" id="A0A1Z5SA53"/>
<reference evidence="3" key="2">
    <citation type="journal article" date="2018" name="Plant J.">
        <title>The Sorghum bicolor reference genome: improved assembly, gene annotations, a transcriptome atlas, and signatures of genome organization.</title>
        <authorList>
            <person name="McCormick R.F."/>
            <person name="Truong S.K."/>
            <person name="Sreedasyam A."/>
            <person name="Jenkins J."/>
            <person name="Shu S."/>
            <person name="Sims D."/>
            <person name="Kennedy M."/>
            <person name="Amirebrahimi M."/>
            <person name="Weers B.D."/>
            <person name="McKinley B."/>
            <person name="Mattison A."/>
            <person name="Morishige D.T."/>
            <person name="Grimwood J."/>
            <person name="Schmutz J."/>
            <person name="Mullet J.E."/>
        </authorList>
    </citation>
    <scope>NUCLEOTIDE SEQUENCE [LARGE SCALE GENOMIC DNA]</scope>
    <source>
        <strain evidence="3">cv. BTx623</strain>
    </source>
</reference>
<reference evidence="2 3" key="1">
    <citation type="journal article" date="2009" name="Nature">
        <title>The Sorghum bicolor genome and the diversification of grasses.</title>
        <authorList>
            <person name="Paterson A.H."/>
            <person name="Bowers J.E."/>
            <person name="Bruggmann R."/>
            <person name="Dubchak I."/>
            <person name="Grimwood J."/>
            <person name="Gundlach H."/>
            <person name="Haberer G."/>
            <person name="Hellsten U."/>
            <person name="Mitros T."/>
            <person name="Poliakov A."/>
            <person name="Schmutz J."/>
            <person name="Spannagl M."/>
            <person name="Tang H."/>
            <person name="Wang X."/>
            <person name="Wicker T."/>
            <person name="Bharti A.K."/>
            <person name="Chapman J."/>
            <person name="Feltus F.A."/>
            <person name="Gowik U."/>
            <person name="Grigoriev I.V."/>
            <person name="Lyons E."/>
            <person name="Maher C.A."/>
            <person name="Martis M."/>
            <person name="Narechania A."/>
            <person name="Otillar R.P."/>
            <person name="Penning B.W."/>
            <person name="Salamov A.A."/>
            <person name="Wang Y."/>
            <person name="Zhang L."/>
            <person name="Carpita N.C."/>
            <person name="Freeling M."/>
            <person name="Gingle A.R."/>
            <person name="Hash C.T."/>
            <person name="Keller B."/>
            <person name="Klein P."/>
            <person name="Kresovich S."/>
            <person name="McCann M.C."/>
            <person name="Ming R."/>
            <person name="Peterson D.G."/>
            <person name="Mehboob-ur-Rahman"/>
            <person name="Ware D."/>
            <person name="Westhoff P."/>
            <person name="Mayer K.F."/>
            <person name="Messing J."/>
            <person name="Rokhsar D.S."/>
        </authorList>
    </citation>
    <scope>NUCLEOTIDE SEQUENCE [LARGE SCALE GENOMIC DNA]</scope>
    <source>
        <strain evidence="3">cv. BTx623</strain>
    </source>
</reference>
<dbReference type="Gramene" id="OQU92803">
    <property type="protein sequence ID" value="OQU92803"/>
    <property type="gene ID" value="SORBI_3001G415750"/>
</dbReference>
<feature type="region of interest" description="Disordered" evidence="1">
    <location>
        <begin position="1"/>
        <end position="42"/>
    </location>
</feature>
<gene>
    <name evidence="2" type="ORF">SORBI_3001G415750</name>
</gene>
<dbReference type="Proteomes" id="UP000000768">
    <property type="component" value="Chromosome 1"/>
</dbReference>
<keyword evidence="3" id="KW-1185">Reference proteome</keyword>
<dbReference type="AlphaFoldDB" id="A0A1Z5SA53"/>